<comment type="caution">
    <text evidence="2">The sequence shown here is derived from an EMBL/GenBank/DDBJ whole genome shotgun (WGS) entry which is preliminary data.</text>
</comment>
<name>A0A9P4W9X7_CURKU</name>
<gene>
    <name evidence="2" type="ORF">E8E13_011022</name>
</gene>
<dbReference type="AlphaFoldDB" id="A0A9P4W9X7"/>
<dbReference type="Proteomes" id="UP000801428">
    <property type="component" value="Unassembled WGS sequence"/>
</dbReference>
<dbReference type="CDD" id="cd07067">
    <property type="entry name" value="HP_PGM_like"/>
    <property type="match status" value="1"/>
</dbReference>
<dbReference type="GO" id="GO:0005737">
    <property type="term" value="C:cytoplasm"/>
    <property type="evidence" value="ECO:0007669"/>
    <property type="project" value="TreeGrafter"/>
</dbReference>
<dbReference type="Gene3D" id="3.40.50.1240">
    <property type="entry name" value="Phosphoglycerate mutase-like"/>
    <property type="match status" value="1"/>
</dbReference>
<sequence>MSAESSHGAPVSATPPVDFHYKYTVQKGLFLQSEDSTDDTKFDFKKQNFGLIDRDYPTDIGDTEEKLWSRFSRYIHSLASSTQPGESYKVLFLGRHGQGVHNVAESKYGTPAWDCYYSYLDGYDGMVWADAHLTPLGEQQALDVHALWKTQLALSMPPPDRYIVSPLTRTIQTADLSFKDLSLPQGKEYKPYIKELLREALGVHTCDRRSPASALRTTFPHLTFEPGFSDPDPLWQPDYREPRSARAYRLATLLDQVFTEEKEAVFLSFTSHSGAIASILEVLGHRRFALETGGVVPVVVRAERVQGKRDVPPKEPSDAPPMCDGPPEWPM</sequence>
<organism evidence="2 3">
    <name type="scientific">Curvularia kusanoi</name>
    <name type="common">Cochliobolus kusanoi</name>
    <dbReference type="NCBI Taxonomy" id="90978"/>
    <lineage>
        <taxon>Eukaryota</taxon>
        <taxon>Fungi</taxon>
        <taxon>Dikarya</taxon>
        <taxon>Ascomycota</taxon>
        <taxon>Pezizomycotina</taxon>
        <taxon>Dothideomycetes</taxon>
        <taxon>Pleosporomycetidae</taxon>
        <taxon>Pleosporales</taxon>
        <taxon>Pleosporineae</taxon>
        <taxon>Pleosporaceae</taxon>
        <taxon>Curvularia</taxon>
    </lineage>
</organism>
<dbReference type="SMART" id="SM00855">
    <property type="entry name" value="PGAM"/>
    <property type="match status" value="1"/>
</dbReference>
<evidence type="ECO:0000313" key="2">
    <source>
        <dbReference type="EMBL" id="KAF3007897.1"/>
    </source>
</evidence>
<protein>
    <recommendedName>
        <fullName evidence="4">Phosphoglycerate mutase family protein</fullName>
    </recommendedName>
</protein>
<dbReference type="GO" id="GO:0016791">
    <property type="term" value="F:phosphatase activity"/>
    <property type="evidence" value="ECO:0007669"/>
    <property type="project" value="TreeGrafter"/>
</dbReference>
<dbReference type="PANTHER" id="PTHR48100:SF1">
    <property type="entry name" value="HISTIDINE PHOSPHATASE FAMILY PROTEIN-RELATED"/>
    <property type="match status" value="1"/>
</dbReference>
<dbReference type="InterPro" id="IPR013078">
    <property type="entry name" value="His_Pase_superF_clade-1"/>
</dbReference>
<dbReference type="Pfam" id="PF00300">
    <property type="entry name" value="His_Phos_1"/>
    <property type="match status" value="1"/>
</dbReference>
<keyword evidence="3" id="KW-1185">Reference proteome</keyword>
<accession>A0A9P4W9X7</accession>
<dbReference type="OrthoDB" id="496981at2759"/>
<dbReference type="SUPFAM" id="SSF53254">
    <property type="entry name" value="Phosphoglycerate mutase-like"/>
    <property type="match status" value="1"/>
</dbReference>
<dbReference type="PANTHER" id="PTHR48100">
    <property type="entry name" value="BROAD-SPECIFICITY PHOSPHATASE YOR283W-RELATED"/>
    <property type="match status" value="1"/>
</dbReference>
<dbReference type="EMBL" id="SWKU01000004">
    <property type="protein sequence ID" value="KAF3007897.1"/>
    <property type="molecule type" value="Genomic_DNA"/>
</dbReference>
<evidence type="ECO:0008006" key="4">
    <source>
        <dbReference type="Google" id="ProtNLM"/>
    </source>
</evidence>
<evidence type="ECO:0000256" key="1">
    <source>
        <dbReference type="SAM" id="MobiDB-lite"/>
    </source>
</evidence>
<evidence type="ECO:0000313" key="3">
    <source>
        <dbReference type="Proteomes" id="UP000801428"/>
    </source>
</evidence>
<dbReference type="InterPro" id="IPR029033">
    <property type="entry name" value="His_PPase_superfam"/>
</dbReference>
<feature type="compositionally biased region" description="Basic and acidic residues" evidence="1">
    <location>
        <begin position="307"/>
        <end position="317"/>
    </location>
</feature>
<feature type="region of interest" description="Disordered" evidence="1">
    <location>
        <begin position="307"/>
        <end position="331"/>
    </location>
</feature>
<dbReference type="InterPro" id="IPR050275">
    <property type="entry name" value="PGM_Phosphatase"/>
</dbReference>
<proteinExistence type="predicted"/>
<reference evidence="2" key="1">
    <citation type="submission" date="2019-04" db="EMBL/GenBank/DDBJ databases">
        <title>Sequencing of skin fungus with MAO and IRED activity.</title>
        <authorList>
            <person name="Marsaioli A.J."/>
            <person name="Bonatto J.M.C."/>
            <person name="Reis Junior O."/>
        </authorList>
    </citation>
    <scope>NUCLEOTIDE SEQUENCE</scope>
    <source>
        <strain evidence="2">30M1</strain>
    </source>
</reference>